<dbReference type="GO" id="GO:0008017">
    <property type="term" value="F:microtubule binding"/>
    <property type="evidence" value="ECO:0007669"/>
    <property type="project" value="InterPro"/>
</dbReference>
<dbReference type="PRINTS" id="PR00380">
    <property type="entry name" value="KINESINHEAVY"/>
</dbReference>
<evidence type="ECO:0000256" key="5">
    <source>
        <dbReference type="ARBA" id="ARBA00023175"/>
    </source>
</evidence>
<dbReference type="InterPro" id="IPR019821">
    <property type="entry name" value="Kinesin_motor_CS"/>
</dbReference>
<gene>
    <name evidence="11" type="ORF">TrLO_g2580</name>
</gene>
<comment type="similarity">
    <text evidence="6 7">Belongs to the TRAFAC class myosin-kinesin ATPase superfamily. Kinesin family.</text>
</comment>
<dbReference type="GO" id="GO:0005524">
    <property type="term" value="F:ATP binding"/>
    <property type="evidence" value="ECO:0007669"/>
    <property type="project" value="UniProtKB-UniRule"/>
</dbReference>
<feature type="coiled-coil region" evidence="8">
    <location>
        <begin position="660"/>
        <end position="687"/>
    </location>
</feature>
<organism evidence="11 12">
    <name type="scientific">Triparma laevis f. longispina</name>
    <dbReference type="NCBI Taxonomy" id="1714387"/>
    <lineage>
        <taxon>Eukaryota</taxon>
        <taxon>Sar</taxon>
        <taxon>Stramenopiles</taxon>
        <taxon>Ochrophyta</taxon>
        <taxon>Bolidophyceae</taxon>
        <taxon>Parmales</taxon>
        <taxon>Triparmaceae</taxon>
        <taxon>Triparma</taxon>
    </lineage>
</organism>
<dbReference type="GO" id="GO:0003777">
    <property type="term" value="F:microtubule motor activity"/>
    <property type="evidence" value="ECO:0007669"/>
    <property type="project" value="InterPro"/>
</dbReference>
<protein>
    <recommendedName>
        <fullName evidence="7">Kinesin-like protein</fullName>
    </recommendedName>
</protein>
<evidence type="ECO:0000256" key="9">
    <source>
        <dbReference type="SAM" id="MobiDB-lite"/>
    </source>
</evidence>
<feature type="compositionally biased region" description="Polar residues" evidence="9">
    <location>
        <begin position="514"/>
        <end position="524"/>
    </location>
</feature>
<dbReference type="PROSITE" id="PS00411">
    <property type="entry name" value="KINESIN_MOTOR_1"/>
    <property type="match status" value="1"/>
</dbReference>
<feature type="binding site" evidence="6">
    <location>
        <begin position="98"/>
        <end position="105"/>
    </location>
    <ligand>
        <name>ATP</name>
        <dbReference type="ChEBI" id="CHEBI:30616"/>
    </ligand>
</feature>
<evidence type="ECO:0000256" key="2">
    <source>
        <dbReference type="ARBA" id="ARBA00022741"/>
    </source>
</evidence>
<dbReference type="Proteomes" id="UP001165122">
    <property type="component" value="Unassembled WGS sequence"/>
</dbReference>
<keyword evidence="1 7" id="KW-0493">Microtubule</keyword>
<evidence type="ECO:0000256" key="8">
    <source>
        <dbReference type="SAM" id="Coils"/>
    </source>
</evidence>
<dbReference type="PANTHER" id="PTHR47968">
    <property type="entry name" value="CENTROMERE PROTEIN E"/>
    <property type="match status" value="1"/>
</dbReference>
<accession>A0A9W6ZWD9</accession>
<dbReference type="InterPro" id="IPR027417">
    <property type="entry name" value="P-loop_NTPase"/>
</dbReference>
<feature type="region of interest" description="Disordered" evidence="9">
    <location>
        <begin position="502"/>
        <end position="564"/>
    </location>
</feature>
<keyword evidence="2 6" id="KW-0547">Nucleotide-binding</keyword>
<reference evidence="12" key="1">
    <citation type="journal article" date="2023" name="Commun. Biol.">
        <title>Genome analysis of Parmales, the sister group of diatoms, reveals the evolutionary specialization of diatoms from phago-mixotrophs to photoautotrophs.</title>
        <authorList>
            <person name="Ban H."/>
            <person name="Sato S."/>
            <person name="Yoshikawa S."/>
            <person name="Yamada K."/>
            <person name="Nakamura Y."/>
            <person name="Ichinomiya M."/>
            <person name="Sato N."/>
            <person name="Blanc-Mathieu R."/>
            <person name="Endo H."/>
            <person name="Kuwata A."/>
            <person name="Ogata H."/>
        </authorList>
    </citation>
    <scope>NUCLEOTIDE SEQUENCE [LARGE SCALE GENOMIC DNA]</scope>
    <source>
        <strain evidence="12">NIES 3700</strain>
    </source>
</reference>
<evidence type="ECO:0000313" key="11">
    <source>
        <dbReference type="EMBL" id="GMH57714.1"/>
    </source>
</evidence>
<keyword evidence="4 8" id="KW-0175">Coiled coil</keyword>
<evidence type="ECO:0000259" key="10">
    <source>
        <dbReference type="PROSITE" id="PS50067"/>
    </source>
</evidence>
<proteinExistence type="inferred from homology"/>
<dbReference type="Pfam" id="PF23735">
    <property type="entry name" value="KIF9"/>
    <property type="match status" value="1"/>
</dbReference>
<dbReference type="GO" id="GO:0005874">
    <property type="term" value="C:microtubule"/>
    <property type="evidence" value="ECO:0007669"/>
    <property type="project" value="UniProtKB-KW"/>
</dbReference>
<dbReference type="SUPFAM" id="SSF52540">
    <property type="entry name" value="P-loop containing nucleoside triphosphate hydrolases"/>
    <property type="match status" value="1"/>
</dbReference>
<evidence type="ECO:0000256" key="4">
    <source>
        <dbReference type="ARBA" id="ARBA00023054"/>
    </source>
</evidence>
<evidence type="ECO:0000256" key="3">
    <source>
        <dbReference type="ARBA" id="ARBA00022840"/>
    </source>
</evidence>
<dbReference type="PROSITE" id="PS50067">
    <property type="entry name" value="KINESIN_MOTOR_2"/>
    <property type="match status" value="1"/>
</dbReference>
<dbReference type="AlphaFoldDB" id="A0A9W6ZWD9"/>
<name>A0A9W6ZWD9_9STRA</name>
<feature type="compositionally biased region" description="Basic and acidic residues" evidence="9">
    <location>
        <begin position="531"/>
        <end position="544"/>
    </location>
</feature>
<dbReference type="InterPro" id="IPR027640">
    <property type="entry name" value="Kinesin-like_fam"/>
</dbReference>
<evidence type="ECO:0000313" key="12">
    <source>
        <dbReference type="Proteomes" id="UP001165122"/>
    </source>
</evidence>
<dbReference type="InterPro" id="IPR001752">
    <property type="entry name" value="Kinesin_motor_dom"/>
</dbReference>
<keyword evidence="3 6" id="KW-0067">ATP-binding</keyword>
<dbReference type="SMART" id="SM00129">
    <property type="entry name" value="KISc"/>
    <property type="match status" value="1"/>
</dbReference>
<dbReference type="PANTHER" id="PTHR47968:SF36">
    <property type="entry name" value="KINESIN HEAVY CHAIN ISOFORM X1"/>
    <property type="match status" value="1"/>
</dbReference>
<dbReference type="InterPro" id="IPR036961">
    <property type="entry name" value="Kinesin_motor_dom_sf"/>
</dbReference>
<dbReference type="EMBL" id="BRXW01000471">
    <property type="protein sequence ID" value="GMH57714.1"/>
    <property type="molecule type" value="Genomic_DNA"/>
</dbReference>
<dbReference type="Pfam" id="PF00225">
    <property type="entry name" value="Kinesin"/>
    <property type="match status" value="1"/>
</dbReference>
<comment type="caution">
    <text evidence="11">The sequence shown here is derived from an EMBL/GenBank/DDBJ whole genome shotgun (WGS) entry which is preliminary data.</text>
</comment>
<evidence type="ECO:0000256" key="1">
    <source>
        <dbReference type="ARBA" id="ARBA00022701"/>
    </source>
</evidence>
<dbReference type="GO" id="GO:0007018">
    <property type="term" value="P:microtubule-based movement"/>
    <property type="evidence" value="ECO:0007669"/>
    <property type="project" value="InterPro"/>
</dbReference>
<dbReference type="OrthoDB" id="3176171at2759"/>
<feature type="region of interest" description="Disordered" evidence="9">
    <location>
        <begin position="755"/>
        <end position="775"/>
    </location>
</feature>
<keyword evidence="12" id="KW-1185">Reference proteome</keyword>
<dbReference type="InterPro" id="IPR056524">
    <property type="entry name" value="KIF6/9_C"/>
</dbReference>
<feature type="domain" description="Kinesin motor" evidence="10">
    <location>
        <begin position="5"/>
        <end position="350"/>
    </location>
</feature>
<evidence type="ECO:0000256" key="6">
    <source>
        <dbReference type="PROSITE-ProRule" id="PRU00283"/>
    </source>
</evidence>
<keyword evidence="5 6" id="KW-0505">Motor protein</keyword>
<dbReference type="Gene3D" id="3.40.850.10">
    <property type="entry name" value="Kinesin motor domain"/>
    <property type="match status" value="1"/>
</dbReference>
<sequence length="775" mass="86746">MPRQTVKVCIRTRPTANFASEAIQIDVAKSTVLINTAHKKAMEAHHPDVGMNNSESLYGFNFHQVLHNASQDTVYETMTRDVVQTVVDGTNGTVMTYGQTGSGKTFTMIGDTRNFAHRGIAPRAITHIFNTISERPEIDFKISCVYYEIYNEKVYDLLDDLSNSETRTDFQIAEEKSGRGVHVRGLNECDIPSEQDALNFLYSGELARTTSQHKLNRKSNRSHSIFTIYIQQRARSGVSERIIASKLNLVDLAGSERLKKTIDGDIDDTTKKESMYINQSLTYLEQCVVALSKKGGGGYVPYRQTKLTNVLKDSIGGNCNTLMFANMWGEEAHLEETISTLRLAARMMRVQNDTQKVESFDDAMMVKKLTKEVKELKQELLMHDAMVERSGIVYDDYTPEQKLELREKIEKFMAAEIGSDEEYDAVSLSSVRQMREILNQFKRITLEKDVHIKRAVTAAANGSMTRGMDMTGAEAKGEGGTPSFGDAKDAVGDVVEGDGFGLGMAGGDLRPSQLDGSPSRNPISRGSPGKSFERDRDLSFEAQDKGAATMTATRSEFKGEVPEDKEEAFALYKRTKGRGENQQMLSLKAEVKSLKSKSKALTVECNDYKGEIDRIGGKIASKKEKRLSQMQPGGYSDDIDVVDEEEFELMKQQREAKKGYKAGMSELMDLKDKIRNMQNDIDDRKYELLQEFDHWHGIALGTVIDDGGGAGKLDEETGEVMDDAEMFEKMELERIRAENPDSIAFFQAQKTRRANQTQNSLTIRQMGKNKRSVGV</sequence>
<evidence type="ECO:0000256" key="7">
    <source>
        <dbReference type="RuleBase" id="RU000394"/>
    </source>
</evidence>